<sequence>MCKVSTKGLVSFTSIFVPEKSHMETHPLLKKYPRSHSAEICILGWRGVPRPWWNLSWSTTPLGIFKNFIMAEIALPEICRIFMILGCHMTKLFQHDAMWAFVSARLSQTEQYQNAARAGSSYTRNARPSICSRHTSDFLNCEFAFGSHPKTLLFGQESMRLLRRLKVTPHILWLDIRNTETLLANRHMESNSLLMRPEIMQLQNSMHVPEDGKPREEYPYFSSVWGLYFLAAARAKNEIDRTEIT</sequence>
<protein>
    <submittedName>
        <fullName evidence="1">Uncharacterized protein</fullName>
    </submittedName>
</protein>
<organism evidence="1 2">
    <name type="scientific">Sclerotinia sclerotiorum (strain ATCC 18683 / 1980 / Ss-1)</name>
    <name type="common">White mold</name>
    <name type="synonym">Whetzelinia sclerotiorum</name>
    <dbReference type="NCBI Taxonomy" id="665079"/>
    <lineage>
        <taxon>Eukaryota</taxon>
        <taxon>Fungi</taxon>
        <taxon>Dikarya</taxon>
        <taxon>Ascomycota</taxon>
        <taxon>Pezizomycotina</taxon>
        <taxon>Leotiomycetes</taxon>
        <taxon>Helotiales</taxon>
        <taxon>Sclerotiniaceae</taxon>
        <taxon>Sclerotinia</taxon>
    </lineage>
</organism>
<keyword evidence="2" id="KW-1185">Reference proteome</keyword>
<dbReference type="HOGENOM" id="CLU_1134146_0_0_1"/>
<proteinExistence type="predicted"/>
<dbReference type="GeneID" id="5482030"/>
<reference evidence="2" key="1">
    <citation type="journal article" date="2011" name="PLoS Genet.">
        <title>Genomic analysis of the necrotrophic fungal pathogens Sclerotinia sclerotiorum and Botrytis cinerea.</title>
        <authorList>
            <person name="Amselem J."/>
            <person name="Cuomo C.A."/>
            <person name="van Kan J.A."/>
            <person name="Viaud M."/>
            <person name="Benito E.P."/>
            <person name="Couloux A."/>
            <person name="Coutinho P.M."/>
            <person name="de Vries R.P."/>
            <person name="Dyer P.S."/>
            <person name="Fillinger S."/>
            <person name="Fournier E."/>
            <person name="Gout L."/>
            <person name="Hahn M."/>
            <person name="Kohn L."/>
            <person name="Lapalu N."/>
            <person name="Plummer K.M."/>
            <person name="Pradier J.M."/>
            <person name="Quevillon E."/>
            <person name="Sharon A."/>
            <person name="Simon A."/>
            <person name="ten Have A."/>
            <person name="Tudzynski B."/>
            <person name="Tudzynski P."/>
            <person name="Wincker P."/>
            <person name="Andrew M."/>
            <person name="Anthouard V."/>
            <person name="Beever R.E."/>
            <person name="Beffa R."/>
            <person name="Benoit I."/>
            <person name="Bouzid O."/>
            <person name="Brault B."/>
            <person name="Chen Z."/>
            <person name="Choquer M."/>
            <person name="Collemare J."/>
            <person name="Cotton P."/>
            <person name="Danchin E.G."/>
            <person name="Da Silva C."/>
            <person name="Gautier A."/>
            <person name="Giraud C."/>
            <person name="Giraud T."/>
            <person name="Gonzalez C."/>
            <person name="Grossetete S."/>
            <person name="Guldener U."/>
            <person name="Henrissat B."/>
            <person name="Howlett B.J."/>
            <person name="Kodira C."/>
            <person name="Kretschmer M."/>
            <person name="Lappartient A."/>
            <person name="Leroch M."/>
            <person name="Levis C."/>
            <person name="Mauceli E."/>
            <person name="Neuveglise C."/>
            <person name="Oeser B."/>
            <person name="Pearson M."/>
            <person name="Poulain J."/>
            <person name="Poussereau N."/>
            <person name="Quesneville H."/>
            <person name="Rascle C."/>
            <person name="Schumacher J."/>
            <person name="Segurens B."/>
            <person name="Sexton A."/>
            <person name="Silva E."/>
            <person name="Sirven C."/>
            <person name="Soanes D.M."/>
            <person name="Talbot N.J."/>
            <person name="Templeton M."/>
            <person name="Yandava C."/>
            <person name="Yarden O."/>
            <person name="Zeng Q."/>
            <person name="Rollins J.A."/>
            <person name="Lebrun M.H."/>
            <person name="Dickman M."/>
        </authorList>
    </citation>
    <scope>NUCLEOTIDE SEQUENCE [LARGE SCALE GENOMIC DNA]</scope>
    <source>
        <strain evidence="2">ATCC 18683 / 1980 / Ss-1</strain>
    </source>
</reference>
<dbReference type="RefSeq" id="XP_001586050.1">
    <property type="nucleotide sequence ID" value="XM_001586000.1"/>
</dbReference>
<evidence type="ECO:0000313" key="1">
    <source>
        <dbReference type="EMBL" id="EDN98285.1"/>
    </source>
</evidence>
<name>A7F6B4_SCLS1</name>
<dbReference type="KEGG" id="ssl:SS1G_13143"/>
<dbReference type="AlphaFoldDB" id="A7F6B4"/>
<dbReference type="Proteomes" id="UP000001312">
    <property type="component" value="Unassembled WGS sequence"/>
</dbReference>
<evidence type="ECO:0000313" key="2">
    <source>
        <dbReference type="Proteomes" id="UP000001312"/>
    </source>
</evidence>
<gene>
    <name evidence="1" type="ORF">SS1G_13143</name>
</gene>
<accession>A7F6B4</accession>
<dbReference type="EMBL" id="CH476643">
    <property type="protein sequence ID" value="EDN98285.1"/>
    <property type="molecule type" value="Genomic_DNA"/>
</dbReference>
<dbReference type="InParanoid" id="A7F6B4"/>